<comment type="caution">
    <text evidence="2">The sequence shown here is derived from an EMBL/GenBank/DDBJ whole genome shotgun (WGS) entry which is preliminary data.</text>
</comment>
<evidence type="ECO:0000313" key="3">
    <source>
        <dbReference type="Proteomes" id="UP000807306"/>
    </source>
</evidence>
<dbReference type="Proteomes" id="UP000807306">
    <property type="component" value="Unassembled WGS sequence"/>
</dbReference>
<dbReference type="EMBL" id="MU157928">
    <property type="protein sequence ID" value="KAF9522990.1"/>
    <property type="molecule type" value="Genomic_DNA"/>
</dbReference>
<feature type="signal peptide" evidence="1">
    <location>
        <begin position="1"/>
        <end position="22"/>
    </location>
</feature>
<name>A0A9P6E5P9_9AGAR</name>
<feature type="chain" id="PRO_5040460627" description="Secreted protein" evidence="1">
    <location>
        <begin position="23"/>
        <end position="81"/>
    </location>
</feature>
<gene>
    <name evidence="2" type="ORF">CPB83DRAFT_863661</name>
</gene>
<evidence type="ECO:0000313" key="2">
    <source>
        <dbReference type="EMBL" id="KAF9522990.1"/>
    </source>
</evidence>
<organism evidence="2 3">
    <name type="scientific">Crepidotus variabilis</name>
    <dbReference type="NCBI Taxonomy" id="179855"/>
    <lineage>
        <taxon>Eukaryota</taxon>
        <taxon>Fungi</taxon>
        <taxon>Dikarya</taxon>
        <taxon>Basidiomycota</taxon>
        <taxon>Agaricomycotina</taxon>
        <taxon>Agaricomycetes</taxon>
        <taxon>Agaricomycetidae</taxon>
        <taxon>Agaricales</taxon>
        <taxon>Agaricineae</taxon>
        <taxon>Crepidotaceae</taxon>
        <taxon>Crepidotus</taxon>
    </lineage>
</organism>
<protein>
    <recommendedName>
        <fullName evidence="4">Secreted protein</fullName>
    </recommendedName>
</protein>
<sequence>MAKTLPSHSVRWCLFLAPFLWALHCERHKPDLCRFYVAQLGLSRFLPHFLMFFGTDPSSLIFQLKTSRQYLDYLLFSTMSR</sequence>
<dbReference type="AlphaFoldDB" id="A0A9P6E5P9"/>
<keyword evidence="1" id="KW-0732">Signal</keyword>
<evidence type="ECO:0008006" key="4">
    <source>
        <dbReference type="Google" id="ProtNLM"/>
    </source>
</evidence>
<proteinExistence type="predicted"/>
<accession>A0A9P6E5P9</accession>
<keyword evidence="3" id="KW-1185">Reference proteome</keyword>
<evidence type="ECO:0000256" key="1">
    <source>
        <dbReference type="SAM" id="SignalP"/>
    </source>
</evidence>
<reference evidence="2" key="1">
    <citation type="submission" date="2020-11" db="EMBL/GenBank/DDBJ databases">
        <authorList>
            <consortium name="DOE Joint Genome Institute"/>
            <person name="Ahrendt S."/>
            <person name="Riley R."/>
            <person name="Andreopoulos W."/>
            <person name="Labutti K."/>
            <person name="Pangilinan J."/>
            <person name="Ruiz-Duenas F.J."/>
            <person name="Barrasa J.M."/>
            <person name="Sanchez-Garcia M."/>
            <person name="Camarero S."/>
            <person name="Miyauchi S."/>
            <person name="Serrano A."/>
            <person name="Linde D."/>
            <person name="Babiker R."/>
            <person name="Drula E."/>
            <person name="Ayuso-Fernandez I."/>
            <person name="Pacheco R."/>
            <person name="Padilla G."/>
            <person name="Ferreira P."/>
            <person name="Barriuso J."/>
            <person name="Kellner H."/>
            <person name="Castanera R."/>
            <person name="Alfaro M."/>
            <person name="Ramirez L."/>
            <person name="Pisabarro A.G."/>
            <person name="Kuo A."/>
            <person name="Tritt A."/>
            <person name="Lipzen A."/>
            <person name="He G."/>
            <person name="Yan M."/>
            <person name="Ng V."/>
            <person name="Cullen D."/>
            <person name="Martin F."/>
            <person name="Rosso M.-N."/>
            <person name="Henrissat B."/>
            <person name="Hibbett D."/>
            <person name="Martinez A.T."/>
            <person name="Grigoriev I.V."/>
        </authorList>
    </citation>
    <scope>NUCLEOTIDE SEQUENCE</scope>
    <source>
        <strain evidence="2">CBS 506.95</strain>
    </source>
</reference>